<reference evidence="2" key="1">
    <citation type="submission" date="2020-07" db="EMBL/GenBank/DDBJ databases">
        <title>Multicomponent nature underlies the extraordinary mechanical properties of spider dragline silk.</title>
        <authorList>
            <person name="Kono N."/>
            <person name="Nakamura H."/>
            <person name="Mori M."/>
            <person name="Yoshida Y."/>
            <person name="Ohtoshi R."/>
            <person name="Malay A.D."/>
            <person name="Moran D.A.P."/>
            <person name="Tomita M."/>
            <person name="Numata K."/>
            <person name="Arakawa K."/>
        </authorList>
    </citation>
    <scope>NUCLEOTIDE SEQUENCE</scope>
</reference>
<keyword evidence="3" id="KW-1185">Reference proteome</keyword>
<gene>
    <name evidence="2" type="ORF">TNCT_324561</name>
</gene>
<protein>
    <submittedName>
        <fullName evidence="2">Uncharacterized protein</fullName>
    </submittedName>
</protein>
<organism evidence="2 3">
    <name type="scientific">Trichonephila clavata</name>
    <name type="common">Joro spider</name>
    <name type="synonym">Nephila clavata</name>
    <dbReference type="NCBI Taxonomy" id="2740835"/>
    <lineage>
        <taxon>Eukaryota</taxon>
        <taxon>Metazoa</taxon>
        <taxon>Ecdysozoa</taxon>
        <taxon>Arthropoda</taxon>
        <taxon>Chelicerata</taxon>
        <taxon>Arachnida</taxon>
        <taxon>Araneae</taxon>
        <taxon>Araneomorphae</taxon>
        <taxon>Entelegynae</taxon>
        <taxon>Araneoidea</taxon>
        <taxon>Nephilidae</taxon>
        <taxon>Trichonephila</taxon>
    </lineage>
</organism>
<comment type="caution">
    <text evidence="2">The sequence shown here is derived from an EMBL/GenBank/DDBJ whole genome shotgun (WGS) entry which is preliminary data.</text>
</comment>
<evidence type="ECO:0000256" key="1">
    <source>
        <dbReference type="SAM" id="MobiDB-lite"/>
    </source>
</evidence>
<sequence length="134" mass="15071">MPFSPQVMHLVVHDDGAVQHHATRDSERTGVQRSHLRLLQEQDIGERPGGARPGRHASNPPADGCETMRMSGKAPRNLQPPGLHPAISRKQNPRHPVYSEEMPGSHRYRISHAGEYSRHRLIAISEEFQKPSLK</sequence>
<feature type="compositionally biased region" description="Basic and acidic residues" evidence="1">
    <location>
        <begin position="21"/>
        <end position="30"/>
    </location>
</feature>
<evidence type="ECO:0000313" key="2">
    <source>
        <dbReference type="EMBL" id="GFR30834.1"/>
    </source>
</evidence>
<accession>A0A8X6M4C5</accession>
<name>A0A8X6M4C5_TRICU</name>
<evidence type="ECO:0000313" key="3">
    <source>
        <dbReference type="Proteomes" id="UP000887116"/>
    </source>
</evidence>
<feature type="region of interest" description="Disordered" evidence="1">
    <location>
        <begin position="21"/>
        <end position="104"/>
    </location>
</feature>
<dbReference type="Proteomes" id="UP000887116">
    <property type="component" value="Unassembled WGS sequence"/>
</dbReference>
<proteinExistence type="predicted"/>
<dbReference type="AlphaFoldDB" id="A0A8X6M4C5"/>
<dbReference type="EMBL" id="BMAO01039346">
    <property type="protein sequence ID" value="GFR30834.1"/>
    <property type="molecule type" value="Genomic_DNA"/>
</dbReference>